<dbReference type="GO" id="GO:0051539">
    <property type="term" value="F:4 iron, 4 sulfur cluster binding"/>
    <property type="evidence" value="ECO:0007669"/>
    <property type="project" value="TreeGrafter"/>
</dbReference>
<evidence type="ECO:0000256" key="1">
    <source>
        <dbReference type="ARBA" id="ARBA00022723"/>
    </source>
</evidence>
<dbReference type="InterPro" id="IPR033756">
    <property type="entry name" value="YlxH/NBP35"/>
</dbReference>
<dbReference type="CDD" id="cd02037">
    <property type="entry name" value="Mrp_NBP35"/>
    <property type="match status" value="1"/>
</dbReference>
<dbReference type="PANTHER" id="PTHR42961">
    <property type="entry name" value="IRON-SULFUR PROTEIN NUBPL"/>
    <property type="match status" value="1"/>
</dbReference>
<dbReference type="GO" id="GO:0005524">
    <property type="term" value="F:ATP binding"/>
    <property type="evidence" value="ECO:0007669"/>
    <property type="project" value="UniProtKB-KW"/>
</dbReference>
<dbReference type="Gene3D" id="3.30.300.130">
    <property type="entry name" value="Fe-S cluster assembly (FSCA)"/>
    <property type="match status" value="1"/>
</dbReference>
<evidence type="ECO:0000256" key="5">
    <source>
        <dbReference type="ARBA" id="ARBA00023014"/>
    </source>
</evidence>
<accession>X0WH36</accession>
<comment type="caution">
    <text evidence="6">The sequence shown here is derived from an EMBL/GenBank/DDBJ whole genome shotgun (WGS) entry which is preliminary data.</text>
</comment>
<keyword evidence="2" id="KW-0547">Nucleotide-binding</keyword>
<evidence type="ECO:0000256" key="2">
    <source>
        <dbReference type="ARBA" id="ARBA00022741"/>
    </source>
</evidence>
<dbReference type="PANTHER" id="PTHR42961:SF2">
    <property type="entry name" value="IRON-SULFUR PROTEIN NUBPL"/>
    <property type="match status" value="1"/>
</dbReference>
<dbReference type="InterPro" id="IPR044304">
    <property type="entry name" value="NUBPL-like"/>
</dbReference>
<feature type="non-terminal residue" evidence="6">
    <location>
        <position position="1"/>
    </location>
</feature>
<keyword evidence="1" id="KW-0479">Metal-binding</keyword>
<feature type="non-terminal residue" evidence="6">
    <location>
        <position position="243"/>
    </location>
</feature>
<dbReference type="EMBL" id="BARS01047820">
    <property type="protein sequence ID" value="GAG29965.1"/>
    <property type="molecule type" value="Genomic_DNA"/>
</dbReference>
<dbReference type="GO" id="GO:0046872">
    <property type="term" value="F:metal ion binding"/>
    <property type="evidence" value="ECO:0007669"/>
    <property type="project" value="UniProtKB-KW"/>
</dbReference>
<dbReference type="InterPro" id="IPR019591">
    <property type="entry name" value="Mrp/NBP35_ATP-bd"/>
</dbReference>
<keyword evidence="3" id="KW-0067">ATP-binding</keyword>
<gene>
    <name evidence="6" type="ORF">S01H1_71772</name>
</gene>
<keyword evidence="5" id="KW-0411">Iron-sulfur</keyword>
<reference evidence="6" key="1">
    <citation type="journal article" date="2014" name="Front. Microbiol.">
        <title>High frequency of phylogenetically diverse reductive dehalogenase-homologous genes in deep subseafloor sedimentary metagenomes.</title>
        <authorList>
            <person name="Kawai M."/>
            <person name="Futagami T."/>
            <person name="Toyoda A."/>
            <person name="Takaki Y."/>
            <person name="Nishi S."/>
            <person name="Hori S."/>
            <person name="Arai W."/>
            <person name="Tsubouchi T."/>
            <person name="Morono Y."/>
            <person name="Uchiyama I."/>
            <person name="Ito T."/>
            <person name="Fujiyama A."/>
            <person name="Inagaki F."/>
            <person name="Takami H."/>
        </authorList>
    </citation>
    <scope>NUCLEOTIDE SEQUENCE</scope>
    <source>
        <strain evidence="6">Expedition CK06-06</strain>
    </source>
</reference>
<dbReference type="GO" id="GO:0016226">
    <property type="term" value="P:iron-sulfur cluster assembly"/>
    <property type="evidence" value="ECO:0007669"/>
    <property type="project" value="InterPro"/>
</dbReference>
<evidence type="ECO:0000313" key="6">
    <source>
        <dbReference type="EMBL" id="GAG29965.1"/>
    </source>
</evidence>
<dbReference type="SUPFAM" id="SSF52540">
    <property type="entry name" value="P-loop containing nucleoside triphosphate hydrolases"/>
    <property type="match status" value="1"/>
</dbReference>
<dbReference type="Gene3D" id="3.40.50.300">
    <property type="entry name" value="P-loop containing nucleotide triphosphate hydrolases"/>
    <property type="match status" value="1"/>
</dbReference>
<evidence type="ECO:0008006" key="7">
    <source>
        <dbReference type="Google" id="ProtNLM"/>
    </source>
</evidence>
<organism evidence="6">
    <name type="scientific">marine sediment metagenome</name>
    <dbReference type="NCBI Taxonomy" id="412755"/>
    <lineage>
        <taxon>unclassified sequences</taxon>
        <taxon>metagenomes</taxon>
        <taxon>ecological metagenomes</taxon>
    </lineage>
</organism>
<name>X0WH36_9ZZZZ</name>
<evidence type="ECO:0000256" key="4">
    <source>
        <dbReference type="ARBA" id="ARBA00023004"/>
    </source>
</evidence>
<sequence length="243" mass="26139">VAGPMRSLAMLNLVREVKVSKRKANITLASTALSKEAQDWVRTKTKALVEKLPDVKEVEVEFTEVKPGELNQVSHVIAVMSGKGGVGKSLVSSLMAVALKRQGYEVGILDADITGPTIPKMFGITTRPSGSPTGILPVASKTGIEVISMNLLLPQEDVAIIWRGPLLSKAITQFWQDVVWGRLDYLIVDLPPGTADASLTVLQSIPVSGVVIVFTPQDLTFMIVKKAVSMAKRMNKPVLGVVE</sequence>
<dbReference type="GO" id="GO:0140663">
    <property type="term" value="F:ATP-dependent FeS chaperone activity"/>
    <property type="evidence" value="ECO:0007669"/>
    <property type="project" value="InterPro"/>
</dbReference>
<proteinExistence type="predicted"/>
<dbReference type="InterPro" id="IPR027417">
    <property type="entry name" value="P-loop_NTPase"/>
</dbReference>
<protein>
    <recommendedName>
        <fullName evidence="7">MIP18 family-like domain-containing protein</fullName>
    </recommendedName>
</protein>
<keyword evidence="4" id="KW-0408">Iron</keyword>
<evidence type="ECO:0000256" key="3">
    <source>
        <dbReference type="ARBA" id="ARBA00022840"/>
    </source>
</evidence>
<dbReference type="AlphaFoldDB" id="X0WH36"/>
<dbReference type="Pfam" id="PF10609">
    <property type="entry name" value="ParA"/>
    <property type="match status" value="1"/>
</dbReference>
<dbReference type="InterPro" id="IPR034904">
    <property type="entry name" value="FSCA_dom_sf"/>
</dbReference>
<dbReference type="SUPFAM" id="SSF117916">
    <property type="entry name" value="Fe-S cluster assembly (FSCA) domain-like"/>
    <property type="match status" value="1"/>
</dbReference>